<feature type="compositionally biased region" description="Low complexity" evidence="1">
    <location>
        <begin position="42"/>
        <end position="54"/>
    </location>
</feature>
<evidence type="ECO:0000256" key="1">
    <source>
        <dbReference type="SAM" id="MobiDB-lite"/>
    </source>
</evidence>
<feature type="non-terminal residue" evidence="2">
    <location>
        <position position="1"/>
    </location>
</feature>
<comment type="caution">
    <text evidence="2">The sequence shown here is derived from an EMBL/GenBank/DDBJ whole genome shotgun (WGS) entry which is preliminary data.</text>
</comment>
<sequence length="94" mass="10022">DAIHETIHINDNVQHPRQPPPPQRQTQLGGVQPSFSASTSGQHQPPLQPPQELLSNHQLFLPTPLSRSWHGGSVGVLPPDNSPTPTSPAGVLPA</sequence>
<evidence type="ECO:0000313" key="2">
    <source>
        <dbReference type="EMBL" id="KAF4646694.1"/>
    </source>
</evidence>
<proteinExistence type="predicted"/>
<feature type="region of interest" description="Disordered" evidence="1">
    <location>
        <begin position="1"/>
        <end position="94"/>
    </location>
</feature>
<protein>
    <submittedName>
        <fullName evidence="2">Uncharacterized protein</fullName>
    </submittedName>
</protein>
<dbReference type="Proteomes" id="UP000570595">
    <property type="component" value="Unassembled WGS sequence"/>
</dbReference>
<dbReference type="AlphaFoldDB" id="A0A7J6KIB0"/>
<evidence type="ECO:0000313" key="3">
    <source>
        <dbReference type="Proteomes" id="UP000570595"/>
    </source>
</evidence>
<organism evidence="2 3">
    <name type="scientific">Perkinsus olseni</name>
    <name type="common">Perkinsus atlanticus</name>
    <dbReference type="NCBI Taxonomy" id="32597"/>
    <lineage>
        <taxon>Eukaryota</taxon>
        <taxon>Sar</taxon>
        <taxon>Alveolata</taxon>
        <taxon>Perkinsozoa</taxon>
        <taxon>Perkinsea</taxon>
        <taxon>Perkinsida</taxon>
        <taxon>Perkinsidae</taxon>
        <taxon>Perkinsus</taxon>
    </lineage>
</organism>
<gene>
    <name evidence="2" type="ORF">FOZ61_005314</name>
</gene>
<accession>A0A7J6KIB0</accession>
<name>A0A7J6KIB0_PEROL</name>
<reference evidence="2 3" key="1">
    <citation type="submission" date="2020-04" db="EMBL/GenBank/DDBJ databases">
        <title>Perkinsus olseni comparative genomics.</title>
        <authorList>
            <person name="Bogema D.R."/>
        </authorList>
    </citation>
    <scope>NUCLEOTIDE SEQUENCE [LARGE SCALE GENOMIC DNA]</scope>
    <source>
        <strain evidence="2">ATCC PRA-179</strain>
    </source>
</reference>
<dbReference type="EMBL" id="JABAHT010002972">
    <property type="protein sequence ID" value="KAF4646694.1"/>
    <property type="molecule type" value="Genomic_DNA"/>
</dbReference>
<feature type="non-terminal residue" evidence="2">
    <location>
        <position position="94"/>
    </location>
</feature>